<dbReference type="AlphaFoldDB" id="A0AAD1Y187"/>
<dbReference type="Proteomes" id="UP001295684">
    <property type="component" value="Unassembled WGS sequence"/>
</dbReference>
<reference evidence="1" key="1">
    <citation type="submission" date="2023-07" db="EMBL/GenBank/DDBJ databases">
        <authorList>
            <consortium name="AG Swart"/>
            <person name="Singh M."/>
            <person name="Singh A."/>
            <person name="Seah K."/>
            <person name="Emmerich C."/>
        </authorList>
    </citation>
    <scope>NUCLEOTIDE SEQUENCE</scope>
    <source>
        <strain evidence="1">DP1</strain>
    </source>
</reference>
<evidence type="ECO:0000313" key="2">
    <source>
        <dbReference type="Proteomes" id="UP001295684"/>
    </source>
</evidence>
<evidence type="ECO:0000313" key="1">
    <source>
        <dbReference type="EMBL" id="CAI2381880.1"/>
    </source>
</evidence>
<gene>
    <name evidence="1" type="ORF">ECRASSUSDP1_LOCUS23346</name>
</gene>
<keyword evidence="2" id="KW-1185">Reference proteome</keyword>
<organism evidence="1 2">
    <name type="scientific">Euplotes crassus</name>
    <dbReference type="NCBI Taxonomy" id="5936"/>
    <lineage>
        <taxon>Eukaryota</taxon>
        <taxon>Sar</taxon>
        <taxon>Alveolata</taxon>
        <taxon>Ciliophora</taxon>
        <taxon>Intramacronucleata</taxon>
        <taxon>Spirotrichea</taxon>
        <taxon>Hypotrichia</taxon>
        <taxon>Euplotida</taxon>
        <taxon>Euplotidae</taxon>
        <taxon>Moneuplotes</taxon>
    </lineage>
</organism>
<sequence>MDRFSTFSNTAKSIFYNPNGTGRDTYIHSNHGGFAVTKERNAQPDCGAMNSKEVHLTTSSPYIHSKPVHYSTNGTGRDTYISCSSGGLYSSDKAGSGRDTFFNSLRKYEPRGSSFDSPVRSNSPFRANLKTIRSNQLSMTRRLSKPKFISPKKTIKQ</sequence>
<proteinExistence type="predicted"/>
<comment type="caution">
    <text evidence="1">The sequence shown here is derived from an EMBL/GenBank/DDBJ whole genome shotgun (WGS) entry which is preliminary data.</text>
</comment>
<protein>
    <submittedName>
        <fullName evidence="1">Uncharacterized protein</fullName>
    </submittedName>
</protein>
<name>A0AAD1Y187_EUPCR</name>
<accession>A0AAD1Y187</accession>
<dbReference type="EMBL" id="CAMPGE010024011">
    <property type="protein sequence ID" value="CAI2381880.1"/>
    <property type="molecule type" value="Genomic_DNA"/>
</dbReference>